<evidence type="ECO:0000256" key="8">
    <source>
        <dbReference type="ARBA" id="ARBA00023065"/>
    </source>
</evidence>
<feature type="region of interest" description="Disordered" evidence="13">
    <location>
        <begin position="278"/>
        <end position="325"/>
    </location>
</feature>
<evidence type="ECO:0000256" key="10">
    <source>
        <dbReference type="ARBA" id="ARBA00023303"/>
    </source>
</evidence>
<dbReference type="SUPFAM" id="SSF81324">
    <property type="entry name" value="Voltage-gated potassium channels"/>
    <property type="match status" value="1"/>
</dbReference>
<evidence type="ECO:0000259" key="17">
    <source>
        <dbReference type="Pfam" id="PF17655"/>
    </source>
</evidence>
<comment type="subcellular location">
    <subcellularLocation>
        <location evidence="1 12">Membrane</location>
        <topology evidence="1 12">Multi-pass membrane protein</topology>
    </subcellularLocation>
</comment>
<evidence type="ECO:0000259" key="15">
    <source>
        <dbReference type="Pfam" id="PF01007"/>
    </source>
</evidence>
<sequence length="325" mass="37430">MSVGRINRYSIVSSEEEGLRLSTMHGMNGFGNGKIHTRRKCRNRFVKKNGQCNVQFSNMDDKSQRYMADIFTTCVDIRWRWMLVIFTLVFVVSWLAFGVAFWVIALLHGDLDNPAGDDNFTPSDQARVTEEGEYIPLDQIDINVGFDKGLDRIFLVSPITILHEIDEESPLFGISQQDLESADFEIVVILEGMVEATAMTTQARSSYLASEVLWGHRFEPVLFEEKNVYKVDYSHFHKTYEVPSTPRCSAKDMVENKYLVPNSNSFCYENELAFLNREEEEEEEVGGGNRPLANLSPDRNSRHELERLQATRPLDQRSYRRESEI</sequence>
<feature type="transmembrane region" description="Helical" evidence="14">
    <location>
        <begin position="81"/>
        <end position="104"/>
    </location>
</feature>
<dbReference type="SUPFAM" id="SSF81296">
    <property type="entry name" value="E set domains"/>
    <property type="match status" value="1"/>
</dbReference>
<dbReference type="Pfam" id="PF08466">
    <property type="entry name" value="IRK_N"/>
    <property type="match status" value="1"/>
</dbReference>
<reference evidence="19" key="1">
    <citation type="submission" date="2024-04" db="EMBL/GenBank/DDBJ databases">
        <title>Salinicola lusitanus LLJ914,a marine bacterium isolated from the Okinawa Trough.</title>
        <authorList>
            <person name="Li J."/>
        </authorList>
    </citation>
    <scope>NUCLEOTIDE SEQUENCE [LARGE SCALE GENOMIC DNA]</scope>
</reference>
<feature type="domain" description="Inward rectifier potassium channel C-terminal" evidence="17">
    <location>
        <begin position="126"/>
        <end position="257"/>
    </location>
</feature>
<comment type="catalytic activity">
    <reaction evidence="11">
        <text>K(+)(in) = K(+)(out)</text>
        <dbReference type="Rhea" id="RHEA:29463"/>
        <dbReference type="ChEBI" id="CHEBI:29103"/>
    </reaction>
</comment>
<dbReference type="PANTHER" id="PTHR11767:SF14">
    <property type="entry name" value="ATP-SENSITIVE INWARD RECTIFIER POTASSIUM CHANNEL 12-RELATED"/>
    <property type="match status" value="1"/>
</dbReference>
<dbReference type="InterPro" id="IPR013673">
    <property type="entry name" value="K_chnl_inward-rec_Kir_N"/>
</dbReference>
<dbReference type="InterPro" id="IPR016449">
    <property type="entry name" value="K_chnl_inward-rec_Kir"/>
</dbReference>
<dbReference type="AlphaFoldDB" id="A0AAW0P8Z8"/>
<dbReference type="InterPro" id="IPR013518">
    <property type="entry name" value="K_chnl_inward-rec_Kir_cyto"/>
</dbReference>
<evidence type="ECO:0000259" key="16">
    <source>
        <dbReference type="Pfam" id="PF08466"/>
    </source>
</evidence>
<protein>
    <submittedName>
        <fullName evidence="18">Uncharacterized protein</fullName>
    </submittedName>
</protein>
<evidence type="ECO:0000256" key="9">
    <source>
        <dbReference type="ARBA" id="ARBA00023136"/>
    </source>
</evidence>
<keyword evidence="6 12" id="KW-0630">Potassium</keyword>
<keyword evidence="3 12" id="KW-0633">Potassium transport</keyword>
<evidence type="ECO:0000256" key="7">
    <source>
        <dbReference type="ARBA" id="ARBA00022989"/>
    </source>
</evidence>
<keyword evidence="5 12" id="KW-0851">Voltage-gated channel</keyword>
<proteinExistence type="inferred from homology"/>
<accession>A0AAW0P8Z8</accession>
<organism evidence="18 19">
    <name type="scientific">Mugilogobius chulae</name>
    <name type="common">yellowstripe goby</name>
    <dbReference type="NCBI Taxonomy" id="88201"/>
    <lineage>
        <taxon>Eukaryota</taxon>
        <taxon>Metazoa</taxon>
        <taxon>Chordata</taxon>
        <taxon>Craniata</taxon>
        <taxon>Vertebrata</taxon>
        <taxon>Euteleostomi</taxon>
        <taxon>Actinopterygii</taxon>
        <taxon>Neopterygii</taxon>
        <taxon>Teleostei</taxon>
        <taxon>Neoteleostei</taxon>
        <taxon>Acanthomorphata</taxon>
        <taxon>Gobiaria</taxon>
        <taxon>Gobiiformes</taxon>
        <taxon>Gobioidei</taxon>
        <taxon>Gobiidae</taxon>
        <taxon>Gobionellinae</taxon>
        <taxon>Mugilogobius</taxon>
    </lineage>
</organism>
<dbReference type="Pfam" id="PF01007">
    <property type="entry name" value="IRK"/>
    <property type="match status" value="1"/>
</dbReference>
<dbReference type="GO" id="GO:1990573">
    <property type="term" value="P:potassium ion import across plasma membrane"/>
    <property type="evidence" value="ECO:0007669"/>
    <property type="project" value="TreeGrafter"/>
</dbReference>
<keyword evidence="10 12" id="KW-0407">Ion channel</keyword>
<evidence type="ECO:0000256" key="1">
    <source>
        <dbReference type="ARBA" id="ARBA00004141"/>
    </source>
</evidence>
<evidence type="ECO:0000256" key="14">
    <source>
        <dbReference type="SAM" id="Phobius"/>
    </source>
</evidence>
<dbReference type="Pfam" id="PF17655">
    <property type="entry name" value="IRK_C"/>
    <property type="match status" value="1"/>
</dbReference>
<comment type="caution">
    <text evidence="18">The sequence shown here is derived from an EMBL/GenBank/DDBJ whole genome shotgun (WGS) entry which is preliminary data.</text>
</comment>
<name>A0AAW0P8Z8_9GOBI</name>
<dbReference type="Gene3D" id="2.60.40.1400">
    <property type="entry name" value="G protein-activated inward rectifier potassium channel 1"/>
    <property type="match status" value="1"/>
</dbReference>
<evidence type="ECO:0000256" key="3">
    <source>
        <dbReference type="ARBA" id="ARBA00022538"/>
    </source>
</evidence>
<evidence type="ECO:0000256" key="13">
    <source>
        <dbReference type="SAM" id="MobiDB-lite"/>
    </source>
</evidence>
<dbReference type="GO" id="GO:0034702">
    <property type="term" value="C:monoatomic ion channel complex"/>
    <property type="evidence" value="ECO:0007669"/>
    <property type="project" value="UniProtKB-KW"/>
</dbReference>
<dbReference type="GO" id="GO:0034765">
    <property type="term" value="P:regulation of monoatomic ion transmembrane transport"/>
    <property type="evidence" value="ECO:0007669"/>
    <property type="project" value="TreeGrafter"/>
</dbReference>
<dbReference type="InterPro" id="IPR014756">
    <property type="entry name" value="Ig_E-set"/>
</dbReference>
<dbReference type="GO" id="GO:0005886">
    <property type="term" value="C:plasma membrane"/>
    <property type="evidence" value="ECO:0007669"/>
    <property type="project" value="TreeGrafter"/>
</dbReference>
<dbReference type="GO" id="GO:0005242">
    <property type="term" value="F:inward rectifier potassium channel activity"/>
    <property type="evidence" value="ECO:0007669"/>
    <property type="project" value="InterPro"/>
</dbReference>
<evidence type="ECO:0000256" key="4">
    <source>
        <dbReference type="ARBA" id="ARBA00022692"/>
    </source>
</evidence>
<evidence type="ECO:0000256" key="12">
    <source>
        <dbReference type="RuleBase" id="RU003822"/>
    </source>
</evidence>
<dbReference type="FunFam" id="2.60.40.1400:FF:000006">
    <property type="entry name" value="G protein-activated inward rectifier potassium channel 1"/>
    <property type="match status" value="1"/>
</dbReference>
<evidence type="ECO:0000256" key="2">
    <source>
        <dbReference type="ARBA" id="ARBA00022448"/>
    </source>
</evidence>
<gene>
    <name evidence="18" type="ORF">WMY93_011054</name>
</gene>
<keyword evidence="8 12" id="KW-0406">Ion transport</keyword>
<keyword evidence="2 12" id="KW-0813">Transport</keyword>
<evidence type="ECO:0000256" key="11">
    <source>
        <dbReference type="ARBA" id="ARBA00034430"/>
    </source>
</evidence>
<keyword evidence="19" id="KW-1185">Reference proteome</keyword>
<feature type="domain" description="Potassium channel inwardly rectifying Kir N-terminal" evidence="16">
    <location>
        <begin position="1"/>
        <end position="45"/>
    </location>
</feature>
<evidence type="ECO:0000256" key="5">
    <source>
        <dbReference type="ARBA" id="ARBA00022882"/>
    </source>
</evidence>
<dbReference type="EMBL" id="JBBPFD010000007">
    <property type="protein sequence ID" value="KAK7919770.1"/>
    <property type="molecule type" value="Genomic_DNA"/>
</dbReference>
<keyword evidence="7 14" id="KW-1133">Transmembrane helix</keyword>
<evidence type="ECO:0000313" key="18">
    <source>
        <dbReference type="EMBL" id="KAK7919770.1"/>
    </source>
</evidence>
<dbReference type="Gene3D" id="1.10.287.70">
    <property type="match status" value="1"/>
</dbReference>
<feature type="compositionally biased region" description="Basic and acidic residues" evidence="13">
    <location>
        <begin position="299"/>
        <end position="325"/>
    </location>
</feature>
<feature type="domain" description="Potassium channel inwardly rectifying transmembrane" evidence="15">
    <location>
        <begin position="46"/>
        <end position="118"/>
    </location>
</feature>
<keyword evidence="4 12" id="KW-0812">Transmembrane</keyword>
<dbReference type="InterPro" id="IPR040445">
    <property type="entry name" value="Kir_TM"/>
</dbReference>
<dbReference type="Proteomes" id="UP001460270">
    <property type="component" value="Unassembled WGS sequence"/>
</dbReference>
<dbReference type="InterPro" id="IPR041647">
    <property type="entry name" value="IRK_C"/>
</dbReference>
<keyword evidence="9 14" id="KW-0472">Membrane</keyword>
<evidence type="ECO:0000313" key="19">
    <source>
        <dbReference type="Proteomes" id="UP001460270"/>
    </source>
</evidence>
<evidence type="ECO:0000256" key="6">
    <source>
        <dbReference type="ARBA" id="ARBA00022958"/>
    </source>
</evidence>
<dbReference type="PANTHER" id="PTHR11767">
    <property type="entry name" value="INWARD RECTIFIER POTASSIUM CHANNEL"/>
    <property type="match status" value="1"/>
</dbReference>
<dbReference type="GO" id="GO:0007399">
    <property type="term" value="P:nervous system development"/>
    <property type="evidence" value="ECO:0007669"/>
    <property type="project" value="UniProtKB-ARBA"/>
</dbReference>
<comment type="similarity">
    <text evidence="12">Belongs to the inward rectifier-type potassium channel (TC 1.A.2.1) family.</text>
</comment>